<dbReference type="EMBL" id="CP059399">
    <property type="protein sequence ID" value="QLY32195.1"/>
    <property type="molecule type" value="Genomic_DNA"/>
</dbReference>
<gene>
    <name evidence="2" type="ORF">H0264_07955</name>
</gene>
<keyword evidence="1" id="KW-0472">Membrane</keyword>
<feature type="transmembrane region" description="Helical" evidence="1">
    <location>
        <begin position="26"/>
        <end position="47"/>
    </location>
</feature>
<dbReference type="Proteomes" id="UP000515512">
    <property type="component" value="Chromosome"/>
</dbReference>
<organism evidence="2 3">
    <name type="scientific">Nocardia huaxiensis</name>
    <dbReference type="NCBI Taxonomy" id="2755382"/>
    <lineage>
        <taxon>Bacteria</taxon>
        <taxon>Bacillati</taxon>
        <taxon>Actinomycetota</taxon>
        <taxon>Actinomycetes</taxon>
        <taxon>Mycobacteriales</taxon>
        <taxon>Nocardiaceae</taxon>
        <taxon>Nocardia</taxon>
    </lineage>
</organism>
<keyword evidence="1" id="KW-1133">Transmembrane helix</keyword>
<proteinExistence type="predicted"/>
<dbReference type="KEGG" id="nhu:H0264_07955"/>
<evidence type="ECO:0000313" key="2">
    <source>
        <dbReference type="EMBL" id="QLY32195.1"/>
    </source>
</evidence>
<feature type="transmembrane region" description="Helical" evidence="1">
    <location>
        <begin position="53"/>
        <end position="74"/>
    </location>
</feature>
<keyword evidence="3" id="KW-1185">Reference proteome</keyword>
<name>A0A7D6VGK4_9NOCA</name>
<sequence length="135" mass="14290">MSDLRMPPDPGPGVGDMYRMPRAVRAAQIIAVGQAVLGILCTASSGWLLGTKAAIATGVPFLAAWLLGLVALTFNSEGQSVRIGGILLAAMNMLWTVPSITDGRPPGPIGPIVSLVVIVLLFRREARDWFEPPGW</sequence>
<evidence type="ECO:0000313" key="3">
    <source>
        <dbReference type="Proteomes" id="UP000515512"/>
    </source>
</evidence>
<reference evidence="2 3" key="1">
    <citation type="submission" date="2020-07" db="EMBL/GenBank/DDBJ databases">
        <authorList>
            <person name="Zhuang K."/>
            <person name="Ran Y."/>
        </authorList>
    </citation>
    <scope>NUCLEOTIDE SEQUENCE [LARGE SCALE GENOMIC DNA]</scope>
    <source>
        <strain evidence="2 3">WCH-YHL-001</strain>
    </source>
</reference>
<keyword evidence="1" id="KW-0812">Transmembrane</keyword>
<dbReference type="RefSeq" id="WP_181583368.1">
    <property type="nucleotide sequence ID" value="NZ_CP059399.1"/>
</dbReference>
<feature type="transmembrane region" description="Helical" evidence="1">
    <location>
        <begin position="81"/>
        <end position="100"/>
    </location>
</feature>
<feature type="transmembrane region" description="Helical" evidence="1">
    <location>
        <begin position="106"/>
        <end position="122"/>
    </location>
</feature>
<evidence type="ECO:0000256" key="1">
    <source>
        <dbReference type="SAM" id="Phobius"/>
    </source>
</evidence>
<dbReference type="AlphaFoldDB" id="A0A7D6VGK4"/>
<accession>A0A7D6VGK4</accession>
<protein>
    <submittedName>
        <fullName evidence="2">Uncharacterized protein</fullName>
    </submittedName>
</protein>